<organism evidence="3 4">
    <name type="scientific">Streptomyces osmaniensis</name>
    <dbReference type="NCBI Taxonomy" id="593134"/>
    <lineage>
        <taxon>Bacteria</taxon>
        <taxon>Bacillati</taxon>
        <taxon>Actinomycetota</taxon>
        <taxon>Actinomycetes</taxon>
        <taxon>Kitasatosporales</taxon>
        <taxon>Streptomycetaceae</taxon>
        <taxon>Streptomyces</taxon>
    </lineage>
</organism>
<proteinExistence type="predicted"/>
<feature type="compositionally biased region" description="Polar residues" evidence="1">
    <location>
        <begin position="57"/>
        <end position="75"/>
    </location>
</feature>
<evidence type="ECO:0008006" key="5">
    <source>
        <dbReference type="Google" id="ProtNLM"/>
    </source>
</evidence>
<evidence type="ECO:0000313" key="4">
    <source>
        <dbReference type="Proteomes" id="UP001500707"/>
    </source>
</evidence>
<evidence type="ECO:0000256" key="1">
    <source>
        <dbReference type="SAM" id="MobiDB-lite"/>
    </source>
</evidence>
<protein>
    <recommendedName>
        <fullName evidence="5">Secreted protein</fullName>
    </recommendedName>
</protein>
<accession>A0ABP6Z688</accession>
<evidence type="ECO:0000256" key="2">
    <source>
        <dbReference type="SAM" id="SignalP"/>
    </source>
</evidence>
<comment type="caution">
    <text evidence="3">The sequence shown here is derived from an EMBL/GenBank/DDBJ whole genome shotgun (WGS) entry which is preliminary data.</text>
</comment>
<feature type="signal peptide" evidence="2">
    <location>
        <begin position="1"/>
        <end position="28"/>
    </location>
</feature>
<feature type="region of interest" description="Disordered" evidence="1">
    <location>
        <begin position="51"/>
        <end position="75"/>
    </location>
</feature>
<name>A0ABP6Z688_9ACTN</name>
<keyword evidence="4" id="KW-1185">Reference proteome</keyword>
<keyword evidence="2" id="KW-0732">Signal</keyword>
<dbReference type="RefSeq" id="WP_346186812.1">
    <property type="nucleotide sequence ID" value="NZ_BAABCE010000045.1"/>
</dbReference>
<sequence length="216" mass="22168">MKTFTTRSAALAACTALLLAATGGQASADANDEPAPYRLIVVKGDKNNVAGNDLHLGNNNTSGTGHSIGQPQSPADQSLVAQGTVNVFNCTGSTLTLSPLPNNPRTNGEWLSPQATPPARIASHPATLDGNQCISYGVSANWTSATTVAESSSTAIYDLETGGRIEFDIEVASYDAGVGADCPRGFTTVTCDWITSVNETAQLVAGVVNFIIVPGA</sequence>
<dbReference type="Proteomes" id="UP001500707">
    <property type="component" value="Unassembled WGS sequence"/>
</dbReference>
<feature type="chain" id="PRO_5046337006" description="Secreted protein" evidence="2">
    <location>
        <begin position="29"/>
        <end position="216"/>
    </location>
</feature>
<evidence type="ECO:0000313" key="3">
    <source>
        <dbReference type="EMBL" id="GAA3597089.1"/>
    </source>
</evidence>
<dbReference type="EMBL" id="BAABCE010000045">
    <property type="protein sequence ID" value="GAA3597089.1"/>
    <property type="molecule type" value="Genomic_DNA"/>
</dbReference>
<gene>
    <name evidence="3" type="ORF">GCM10022295_92230</name>
</gene>
<reference evidence="4" key="1">
    <citation type="journal article" date="2019" name="Int. J. Syst. Evol. Microbiol.">
        <title>The Global Catalogue of Microorganisms (GCM) 10K type strain sequencing project: providing services to taxonomists for standard genome sequencing and annotation.</title>
        <authorList>
            <consortium name="The Broad Institute Genomics Platform"/>
            <consortium name="The Broad Institute Genome Sequencing Center for Infectious Disease"/>
            <person name="Wu L."/>
            <person name="Ma J."/>
        </authorList>
    </citation>
    <scope>NUCLEOTIDE SEQUENCE [LARGE SCALE GENOMIC DNA]</scope>
    <source>
        <strain evidence="4">JCM 17656</strain>
    </source>
</reference>